<gene>
    <name evidence="4" type="ORF">yc1106_04634</name>
</gene>
<evidence type="ECO:0000256" key="2">
    <source>
        <dbReference type="SAM" id="Phobius"/>
    </source>
</evidence>
<evidence type="ECO:0000313" key="4">
    <source>
        <dbReference type="EMBL" id="USP77360.1"/>
    </source>
</evidence>
<sequence>MGDNHNLDSAGPSERERFKALYDHMGLFEMIADFPPAGVHEKFLKEWALATAYVEGKVFQCWRSLESSVKASLVSEPSNPQEDATAQVTKSSQIMGRSPLPSVPFMDLYRAGSGVVGTRAANGELAYRYGRKKQPVPPNLGAMNHEDLEPMTEFVWKWIANPINEWLVAPSKKILYLLPMYKDGRSPQEDKGLFDERSIQTFANGLMNLLVTSILIVPIATFNVVESQTARIVVMPLFCLLLLALAQYMGPRSSFIATLATAYFQAMVIYVGTTSDR</sequence>
<keyword evidence="2" id="KW-0812">Transmembrane</keyword>
<dbReference type="VEuPathDB" id="FungiDB:yc1106_04634"/>
<dbReference type="AlphaFoldDB" id="A0A9Q8Z910"/>
<feature type="region of interest" description="Disordered" evidence="1">
    <location>
        <begin position="72"/>
        <end position="95"/>
    </location>
</feature>
<dbReference type="InterPro" id="IPR046529">
    <property type="entry name" value="DUF6594"/>
</dbReference>
<evidence type="ECO:0000256" key="1">
    <source>
        <dbReference type="SAM" id="MobiDB-lite"/>
    </source>
</evidence>
<feature type="transmembrane region" description="Helical" evidence="2">
    <location>
        <begin position="255"/>
        <end position="273"/>
    </location>
</feature>
<dbReference type="Proteomes" id="UP001056012">
    <property type="component" value="Chromosome 3"/>
</dbReference>
<protein>
    <recommendedName>
        <fullName evidence="3">DUF6594 domain-containing protein</fullName>
    </recommendedName>
</protein>
<dbReference type="OrthoDB" id="3795611at2759"/>
<organism evidence="4 5">
    <name type="scientific">Curvularia clavata</name>
    <dbReference type="NCBI Taxonomy" id="95742"/>
    <lineage>
        <taxon>Eukaryota</taxon>
        <taxon>Fungi</taxon>
        <taxon>Dikarya</taxon>
        <taxon>Ascomycota</taxon>
        <taxon>Pezizomycotina</taxon>
        <taxon>Dothideomycetes</taxon>
        <taxon>Pleosporomycetidae</taxon>
        <taxon>Pleosporales</taxon>
        <taxon>Pleosporineae</taxon>
        <taxon>Pleosporaceae</taxon>
        <taxon>Curvularia</taxon>
    </lineage>
</organism>
<feature type="transmembrane region" description="Helical" evidence="2">
    <location>
        <begin position="232"/>
        <end position="249"/>
    </location>
</feature>
<accession>A0A9Q8Z910</accession>
<proteinExistence type="predicted"/>
<evidence type="ECO:0000259" key="3">
    <source>
        <dbReference type="Pfam" id="PF20237"/>
    </source>
</evidence>
<reference evidence="4" key="1">
    <citation type="submission" date="2021-12" db="EMBL/GenBank/DDBJ databases">
        <title>Curvularia clavata genome.</title>
        <authorList>
            <person name="Cao Y."/>
        </authorList>
    </citation>
    <scope>NUCLEOTIDE SEQUENCE</scope>
    <source>
        <strain evidence="4">Yc1106</strain>
    </source>
</reference>
<dbReference type="Pfam" id="PF20237">
    <property type="entry name" value="DUF6594"/>
    <property type="match status" value="1"/>
</dbReference>
<feature type="domain" description="DUF6594" evidence="3">
    <location>
        <begin position="161"/>
        <end position="266"/>
    </location>
</feature>
<keyword evidence="2" id="KW-1133">Transmembrane helix</keyword>
<feature type="transmembrane region" description="Helical" evidence="2">
    <location>
        <begin position="206"/>
        <end position="225"/>
    </location>
</feature>
<keyword evidence="2" id="KW-0472">Membrane</keyword>
<name>A0A9Q8Z910_CURCL</name>
<dbReference type="EMBL" id="CP089276">
    <property type="protein sequence ID" value="USP77360.1"/>
    <property type="molecule type" value="Genomic_DNA"/>
</dbReference>
<keyword evidence="5" id="KW-1185">Reference proteome</keyword>
<evidence type="ECO:0000313" key="5">
    <source>
        <dbReference type="Proteomes" id="UP001056012"/>
    </source>
</evidence>